<keyword evidence="1" id="KW-0472">Membrane</keyword>
<keyword evidence="1" id="KW-1133">Transmembrane helix</keyword>
<gene>
    <name evidence="2" type="ORF">Fcan01_16894</name>
</gene>
<dbReference type="AlphaFoldDB" id="A0A226DQE3"/>
<reference evidence="2 3" key="1">
    <citation type="submission" date="2015-12" db="EMBL/GenBank/DDBJ databases">
        <title>The genome of Folsomia candida.</title>
        <authorList>
            <person name="Faddeeva A."/>
            <person name="Derks M.F."/>
            <person name="Anvar Y."/>
            <person name="Smit S."/>
            <person name="Van Straalen N."/>
            <person name="Roelofs D."/>
        </authorList>
    </citation>
    <scope>NUCLEOTIDE SEQUENCE [LARGE SCALE GENOMIC DNA]</scope>
    <source>
        <strain evidence="2 3">VU population</strain>
        <tissue evidence="2">Whole body</tissue>
    </source>
</reference>
<dbReference type="EMBL" id="LNIX01000012">
    <property type="protein sequence ID" value="OXA47732.1"/>
    <property type="molecule type" value="Genomic_DNA"/>
</dbReference>
<organism evidence="2 3">
    <name type="scientific">Folsomia candida</name>
    <name type="common">Springtail</name>
    <dbReference type="NCBI Taxonomy" id="158441"/>
    <lineage>
        <taxon>Eukaryota</taxon>
        <taxon>Metazoa</taxon>
        <taxon>Ecdysozoa</taxon>
        <taxon>Arthropoda</taxon>
        <taxon>Hexapoda</taxon>
        <taxon>Collembola</taxon>
        <taxon>Entomobryomorpha</taxon>
        <taxon>Isotomoidea</taxon>
        <taxon>Isotomidae</taxon>
        <taxon>Proisotominae</taxon>
        <taxon>Folsomia</taxon>
    </lineage>
</organism>
<evidence type="ECO:0000313" key="3">
    <source>
        <dbReference type="Proteomes" id="UP000198287"/>
    </source>
</evidence>
<evidence type="ECO:0000256" key="1">
    <source>
        <dbReference type="SAM" id="Phobius"/>
    </source>
</evidence>
<accession>A0A226DQE3</accession>
<dbReference type="Proteomes" id="UP000198287">
    <property type="component" value="Unassembled WGS sequence"/>
</dbReference>
<protein>
    <submittedName>
        <fullName evidence="2">Uncharacterized protein</fullName>
    </submittedName>
</protein>
<evidence type="ECO:0000313" key="2">
    <source>
        <dbReference type="EMBL" id="OXA47732.1"/>
    </source>
</evidence>
<proteinExistence type="predicted"/>
<sequence length="177" mass="19486">MSSIQIVPDDVGVAAAQIISDAVGNFSLHNRLNSSDLEKLALEGAQEISGGLRDVARVVEGLNVPLTILLYVVSIALAVWVVLTLVEKTILVVTYFAGNKRRGRGWGRGPCGSCCSKMKRWCIGRNPTRSVRIRPEVKNMDYTLHPLKDDEHLNSKIPPPNEHEISLKSVTAIVRNY</sequence>
<feature type="transmembrane region" description="Helical" evidence="1">
    <location>
        <begin position="68"/>
        <end position="98"/>
    </location>
</feature>
<keyword evidence="3" id="KW-1185">Reference proteome</keyword>
<keyword evidence="1" id="KW-0812">Transmembrane</keyword>
<name>A0A226DQE3_FOLCA</name>
<comment type="caution">
    <text evidence="2">The sequence shown here is derived from an EMBL/GenBank/DDBJ whole genome shotgun (WGS) entry which is preliminary data.</text>
</comment>